<evidence type="ECO:0000256" key="14">
    <source>
        <dbReference type="SAM" id="MobiDB-lite"/>
    </source>
</evidence>
<dbReference type="GO" id="GO:0019843">
    <property type="term" value="F:rRNA binding"/>
    <property type="evidence" value="ECO:0007669"/>
    <property type="project" value="UniProtKB-UniRule"/>
</dbReference>
<evidence type="ECO:0000256" key="11">
    <source>
        <dbReference type="RuleBase" id="RU004005"/>
    </source>
</evidence>
<feature type="region of interest" description="Disordered" evidence="14">
    <location>
        <begin position="1"/>
        <end position="107"/>
    </location>
</feature>
<dbReference type="Pfam" id="PF00237">
    <property type="entry name" value="Ribosomal_L22"/>
    <property type="match status" value="1"/>
</dbReference>
<dbReference type="GO" id="GO:0003735">
    <property type="term" value="F:structural constituent of ribosome"/>
    <property type="evidence" value="ECO:0007669"/>
    <property type="project" value="InterPro"/>
</dbReference>
<dbReference type="InterPro" id="IPR005727">
    <property type="entry name" value="Ribosomal_uL22_bac/chlpt-type"/>
</dbReference>
<evidence type="ECO:0000256" key="5">
    <source>
        <dbReference type="ARBA" id="ARBA00022884"/>
    </source>
</evidence>
<comment type="function">
    <text evidence="10 13">This protein binds specifically to 23S rRNA; its binding is stimulated by other ribosomal proteins, e.g., L4, L17, and L20. It is important during the early stages of 50S assembly. It makes multiple contacts with different domains of the 23S rRNA in the assembled 50S subunit and ribosome.</text>
</comment>
<accession>A0A9E7C378</accession>
<dbReference type="Proteomes" id="UP001162834">
    <property type="component" value="Chromosome"/>
</dbReference>
<dbReference type="HAMAP" id="MF_01331_B">
    <property type="entry name" value="Ribosomal_uL22_B"/>
    <property type="match status" value="1"/>
</dbReference>
<dbReference type="AlphaFoldDB" id="A0A9E7C378"/>
<dbReference type="PROSITE" id="PS00464">
    <property type="entry name" value="RIBOSOMAL_L22"/>
    <property type="match status" value="1"/>
</dbReference>
<dbReference type="CDD" id="cd00336">
    <property type="entry name" value="Ribosomal_L22"/>
    <property type="match status" value="1"/>
</dbReference>
<dbReference type="GO" id="GO:0022625">
    <property type="term" value="C:cytosolic large ribosomal subunit"/>
    <property type="evidence" value="ECO:0007669"/>
    <property type="project" value="TreeGrafter"/>
</dbReference>
<gene>
    <name evidence="10" type="primary">rplV</name>
    <name evidence="15" type="ORF">DSM104329_04687</name>
</gene>
<evidence type="ECO:0000256" key="12">
    <source>
        <dbReference type="RuleBase" id="RU004006"/>
    </source>
</evidence>
<comment type="function">
    <text evidence="8">This protein binds specifically to 23S rRNA; its binding is stimulated by other ribosomal proteins, e.g. L4, L17, and L20. It is important during the early stages of 50S assembly. It makes multiple contacts with different domains of the 23S rRNA in the assembled 50S subunit and ribosome.</text>
</comment>
<evidence type="ECO:0000313" key="15">
    <source>
        <dbReference type="EMBL" id="UGS38263.1"/>
    </source>
</evidence>
<evidence type="ECO:0000256" key="4">
    <source>
        <dbReference type="ARBA" id="ARBA00022730"/>
    </source>
</evidence>
<proteinExistence type="inferred from homology"/>
<evidence type="ECO:0000256" key="13">
    <source>
        <dbReference type="RuleBase" id="RU004008"/>
    </source>
</evidence>
<dbReference type="InterPro" id="IPR018260">
    <property type="entry name" value="Ribosomal_uL22_CS"/>
</dbReference>
<dbReference type="NCBIfam" id="TIGR01044">
    <property type="entry name" value="rplV_bact"/>
    <property type="match status" value="1"/>
</dbReference>
<evidence type="ECO:0000256" key="6">
    <source>
        <dbReference type="ARBA" id="ARBA00022980"/>
    </source>
</evidence>
<comment type="subunit">
    <text evidence="3 10 12">Part of the 50S ribosomal subunit.</text>
</comment>
<feature type="compositionally biased region" description="Basic and acidic residues" evidence="14">
    <location>
        <begin position="1"/>
        <end position="10"/>
    </location>
</feature>
<evidence type="ECO:0000256" key="10">
    <source>
        <dbReference type="HAMAP-Rule" id="MF_01331"/>
    </source>
</evidence>
<keyword evidence="16" id="KW-1185">Reference proteome</keyword>
<feature type="compositionally biased region" description="Acidic residues" evidence="14">
    <location>
        <begin position="11"/>
        <end position="40"/>
    </location>
</feature>
<dbReference type="GO" id="GO:0006412">
    <property type="term" value="P:translation"/>
    <property type="evidence" value="ECO:0007669"/>
    <property type="project" value="UniProtKB-UniRule"/>
</dbReference>
<evidence type="ECO:0000256" key="7">
    <source>
        <dbReference type="ARBA" id="ARBA00023274"/>
    </source>
</evidence>
<keyword evidence="4 10" id="KW-0699">rRNA-binding</keyword>
<keyword evidence="7 10" id="KW-0687">Ribonucleoprotein</keyword>
<dbReference type="InterPro" id="IPR047867">
    <property type="entry name" value="Ribosomal_uL22_bac/org-type"/>
</dbReference>
<comment type="function">
    <text evidence="1 10">The globular domain of the protein is located near the polypeptide exit tunnel on the outside of the subunit, while an extended beta-hairpin is found that lines the wall of the exit tunnel in the center of the 70S ribosome.</text>
</comment>
<evidence type="ECO:0000256" key="2">
    <source>
        <dbReference type="ARBA" id="ARBA00009451"/>
    </source>
</evidence>
<evidence type="ECO:0000256" key="9">
    <source>
        <dbReference type="ARBA" id="ARBA00035207"/>
    </source>
</evidence>
<feature type="compositionally biased region" description="Acidic residues" evidence="14">
    <location>
        <begin position="48"/>
        <end position="82"/>
    </location>
</feature>
<dbReference type="KEGG" id="sbae:DSM104329_04687"/>
<evidence type="ECO:0000256" key="8">
    <source>
        <dbReference type="ARBA" id="ARBA00025084"/>
    </source>
</evidence>
<dbReference type="PANTHER" id="PTHR13501:SF8">
    <property type="entry name" value="LARGE RIBOSOMAL SUBUNIT PROTEIN UL22M"/>
    <property type="match status" value="1"/>
</dbReference>
<evidence type="ECO:0000256" key="3">
    <source>
        <dbReference type="ARBA" id="ARBA00011838"/>
    </source>
</evidence>
<keyword evidence="5 10" id="KW-0694">RNA-binding</keyword>
<evidence type="ECO:0000256" key="1">
    <source>
        <dbReference type="ARBA" id="ARBA00003478"/>
    </source>
</evidence>
<protein>
    <recommendedName>
        <fullName evidence="9 10">Large ribosomal subunit protein uL22</fullName>
    </recommendedName>
</protein>
<evidence type="ECO:0000313" key="16">
    <source>
        <dbReference type="Proteomes" id="UP001162834"/>
    </source>
</evidence>
<organism evidence="15 16">
    <name type="scientific">Capillimicrobium parvum</name>
    <dbReference type="NCBI Taxonomy" id="2884022"/>
    <lineage>
        <taxon>Bacteria</taxon>
        <taxon>Bacillati</taxon>
        <taxon>Actinomycetota</taxon>
        <taxon>Thermoleophilia</taxon>
        <taxon>Solirubrobacterales</taxon>
        <taxon>Capillimicrobiaceae</taxon>
        <taxon>Capillimicrobium</taxon>
    </lineage>
</organism>
<reference evidence="15" key="1">
    <citation type="journal article" date="2022" name="Int. J. Syst. Evol. Microbiol.">
        <title>Pseudomonas aegrilactucae sp. nov. and Pseudomonas morbosilactucae sp. nov., pathogens causing bacterial rot of lettuce in Japan.</title>
        <authorList>
            <person name="Sawada H."/>
            <person name="Fujikawa T."/>
            <person name="Satou M."/>
        </authorList>
    </citation>
    <scope>NUCLEOTIDE SEQUENCE</scope>
    <source>
        <strain evidence="15">0166_1</strain>
    </source>
</reference>
<dbReference type="Gene3D" id="3.90.470.10">
    <property type="entry name" value="Ribosomal protein L22/L17"/>
    <property type="match status" value="1"/>
</dbReference>
<dbReference type="PANTHER" id="PTHR13501">
    <property type="entry name" value="CHLOROPLAST 50S RIBOSOMAL PROTEIN L22-RELATED"/>
    <property type="match status" value="1"/>
</dbReference>
<dbReference type="SUPFAM" id="SSF54843">
    <property type="entry name" value="Ribosomal protein L22"/>
    <property type="match status" value="1"/>
</dbReference>
<dbReference type="InterPro" id="IPR036394">
    <property type="entry name" value="Ribosomal_uL22_sf"/>
</dbReference>
<dbReference type="InterPro" id="IPR001063">
    <property type="entry name" value="Ribosomal_uL22"/>
</dbReference>
<dbReference type="EMBL" id="CP087164">
    <property type="protein sequence ID" value="UGS38263.1"/>
    <property type="molecule type" value="Genomic_DNA"/>
</dbReference>
<sequence length="218" mass="23482">MAEDERKVEQPEVDVEAEAPVVDEPEAAEEAPVEAVEEAPVEAFEPVAEADEPVAEADEPVAEADEPVAEADEPVAEAEPEPEAPAATATATKPQPKPARADDDGRPPVVRAQAKYVRTSARKARLVCDHIRGKSVDEARAILAFTPRAVAKDWAKLLNSAVANAEHNHELLGEDLKVEAAFADEGPTLKRFQPRAMGRATRIRKRTSHLTITLTPKG</sequence>
<comment type="similarity">
    <text evidence="2 10 11">Belongs to the universal ribosomal protein uL22 family.</text>
</comment>
<name>A0A9E7C378_9ACTN</name>
<keyword evidence="6 10" id="KW-0689">Ribosomal protein</keyword>